<gene>
    <name evidence="2" type="ORF">Gotri_004466</name>
</gene>
<reference evidence="2 3" key="1">
    <citation type="journal article" date="2019" name="Genome Biol. Evol.">
        <title>Insights into the evolution of the New World diploid cottons (Gossypium, subgenus Houzingenia) based on genome sequencing.</title>
        <authorList>
            <person name="Grover C.E."/>
            <person name="Arick M.A. 2nd"/>
            <person name="Thrash A."/>
            <person name="Conover J.L."/>
            <person name="Sanders W.S."/>
            <person name="Peterson D.G."/>
            <person name="Frelichowski J.E."/>
            <person name="Scheffler J.A."/>
            <person name="Scheffler B.E."/>
            <person name="Wendel J.F."/>
        </authorList>
    </citation>
    <scope>NUCLEOTIDE SEQUENCE [LARGE SCALE GENOMIC DNA]</scope>
    <source>
        <strain evidence="2">8</strain>
        <tissue evidence="2">Leaf</tissue>
    </source>
</reference>
<feature type="region of interest" description="Disordered" evidence="1">
    <location>
        <begin position="189"/>
        <end position="209"/>
    </location>
</feature>
<evidence type="ECO:0008006" key="4">
    <source>
        <dbReference type="Google" id="ProtNLM"/>
    </source>
</evidence>
<sequence>MVVDLVLVPTQFWRDKLLGKGVVGFKGTASGVGLRDDEEFNFLEGNFKKSIVDGVLSIAFFDRIQQILIKYMTTTMGPWIVYDQYLTIQPWTKEFSPLQPFSNVVLAWIKLLGLHGHMYKRKILGEAGSMVGRVSKLDFNSDSRTMGHFARMVEGKELVADSMITDVEKKETPGTFELFSALTTLDEIEGRNGTESTDQPEGSGMQKGSLVEKNQGNLFGKKGWRVGSIKQGAGQMLGVEKMQNFGLKGPTEEVVVIGLGSN</sequence>
<dbReference type="EMBL" id="JABEZW010000011">
    <property type="protein sequence ID" value="MBA0780355.1"/>
    <property type="molecule type" value="Genomic_DNA"/>
</dbReference>
<dbReference type="InterPro" id="IPR040256">
    <property type="entry name" value="At4g02000-like"/>
</dbReference>
<name>A0A7J9F6Z4_9ROSI</name>
<evidence type="ECO:0000313" key="2">
    <source>
        <dbReference type="EMBL" id="MBA0780355.1"/>
    </source>
</evidence>
<protein>
    <recommendedName>
        <fullName evidence="4">DUF4283 domain-containing protein</fullName>
    </recommendedName>
</protein>
<keyword evidence="3" id="KW-1185">Reference proteome</keyword>
<dbReference type="PANTHER" id="PTHR31286:SF173">
    <property type="entry name" value="DUF4283 DOMAIN-CONTAINING PROTEIN"/>
    <property type="match status" value="1"/>
</dbReference>
<evidence type="ECO:0000313" key="3">
    <source>
        <dbReference type="Proteomes" id="UP000593568"/>
    </source>
</evidence>
<comment type="caution">
    <text evidence="2">The sequence shown here is derived from an EMBL/GenBank/DDBJ whole genome shotgun (WGS) entry which is preliminary data.</text>
</comment>
<dbReference type="AlphaFoldDB" id="A0A7J9F6Z4"/>
<accession>A0A7J9F6Z4</accession>
<organism evidence="2 3">
    <name type="scientific">Gossypium trilobum</name>
    <dbReference type="NCBI Taxonomy" id="34281"/>
    <lineage>
        <taxon>Eukaryota</taxon>
        <taxon>Viridiplantae</taxon>
        <taxon>Streptophyta</taxon>
        <taxon>Embryophyta</taxon>
        <taxon>Tracheophyta</taxon>
        <taxon>Spermatophyta</taxon>
        <taxon>Magnoliopsida</taxon>
        <taxon>eudicotyledons</taxon>
        <taxon>Gunneridae</taxon>
        <taxon>Pentapetalae</taxon>
        <taxon>rosids</taxon>
        <taxon>malvids</taxon>
        <taxon>Malvales</taxon>
        <taxon>Malvaceae</taxon>
        <taxon>Malvoideae</taxon>
        <taxon>Gossypium</taxon>
    </lineage>
</organism>
<dbReference type="PANTHER" id="PTHR31286">
    <property type="entry name" value="GLYCINE-RICH CELL WALL STRUCTURAL PROTEIN 1.8-LIKE"/>
    <property type="match status" value="1"/>
</dbReference>
<dbReference type="Proteomes" id="UP000593568">
    <property type="component" value="Unassembled WGS sequence"/>
</dbReference>
<evidence type="ECO:0000256" key="1">
    <source>
        <dbReference type="SAM" id="MobiDB-lite"/>
    </source>
</evidence>
<proteinExistence type="predicted"/>